<protein>
    <recommendedName>
        <fullName evidence="4">DUF4233 domain-containing protein</fullName>
    </recommendedName>
</protein>
<feature type="transmembrane region" description="Helical" evidence="1">
    <location>
        <begin position="65"/>
        <end position="84"/>
    </location>
</feature>
<accession>A0ABT3TCN1</accession>
<name>A0ABT3TCN1_9GAMM</name>
<evidence type="ECO:0008006" key="4">
    <source>
        <dbReference type="Google" id="ProtNLM"/>
    </source>
</evidence>
<evidence type="ECO:0000256" key="1">
    <source>
        <dbReference type="SAM" id="Phobius"/>
    </source>
</evidence>
<organism evidence="2 3">
    <name type="scientific">Candidatus Litorirhabdus singularis</name>
    <dbReference type="NCBI Taxonomy" id="2518993"/>
    <lineage>
        <taxon>Bacteria</taxon>
        <taxon>Pseudomonadati</taxon>
        <taxon>Pseudomonadota</taxon>
        <taxon>Gammaproteobacteria</taxon>
        <taxon>Cellvibrionales</taxon>
        <taxon>Halieaceae</taxon>
        <taxon>Candidatus Litorirhabdus</taxon>
    </lineage>
</organism>
<keyword evidence="1" id="KW-0472">Membrane</keyword>
<feature type="transmembrane region" description="Helical" evidence="1">
    <location>
        <begin position="41"/>
        <end position="58"/>
    </location>
</feature>
<dbReference type="EMBL" id="SHNN01000001">
    <property type="protein sequence ID" value="MCX2979561.1"/>
    <property type="molecule type" value="Genomic_DNA"/>
</dbReference>
<proteinExistence type="predicted"/>
<keyword evidence="1" id="KW-0812">Transmembrane</keyword>
<keyword evidence="1" id="KW-1133">Transmembrane helix</keyword>
<evidence type="ECO:0000313" key="3">
    <source>
        <dbReference type="Proteomes" id="UP001143362"/>
    </source>
</evidence>
<evidence type="ECO:0000313" key="2">
    <source>
        <dbReference type="EMBL" id="MCX2979561.1"/>
    </source>
</evidence>
<feature type="transmembrane region" description="Helical" evidence="1">
    <location>
        <begin position="90"/>
        <end position="107"/>
    </location>
</feature>
<dbReference type="RefSeq" id="WP_279243561.1">
    <property type="nucleotide sequence ID" value="NZ_SHNN01000001.1"/>
</dbReference>
<dbReference type="Proteomes" id="UP001143362">
    <property type="component" value="Unassembled WGS sequence"/>
</dbReference>
<gene>
    <name evidence="2" type="ORF">EYC98_01655</name>
</gene>
<reference evidence="2" key="1">
    <citation type="submission" date="2019-02" db="EMBL/GenBank/DDBJ databases">
        <authorList>
            <person name="Li S.-H."/>
        </authorList>
    </citation>
    <scope>NUCLEOTIDE SEQUENCE</scope>
    <source>
        <strain evidence="2">IMCC14734</strain>
    </source>
</reference>
<keyword evidence="3" id="KW-1185">Reference proteome</keyword>
<sequence>MTVEKISESKLDIGAIVHSSAGIIALILGGLMYFYSWALPFFAGLMILSAVSAIWISWRQDAWVPGHWLAMLPVIGIGLGYFLAPWGYTLAYVCLWLAFIHFVIRGIQASRQSG</sequence>
<feature type="transmembrane region" description="Helical" evidence="1">
    <location>
        <begin position="12"/>
        <end position="35"/>
    </location>
</feature>
<comment type="caution">
    <text evidence="2">The sequence shown here is derived from an EMBL/GenBank/DDBJ whole genome shotgun (WGS) entry which is preliminary data.</text>
</comment>